<dbReference type="AlphaFoldDB" id="A0A094Q756"/>
<evidence type="ECO:0000256" key="6">
    <source>
        <dbReference type="ARBA" id="ARBA00022679"/>
    </source>
</evidence>
<dbReference type="EMBL" id="JNSK01000014">
    <property type="protein sequence ID" value="KGA19252.1"/>
    <property type="molecule type" value="Genomic_DNA"/>
</dbReference>
<comment type="catalytic activity">
    <reaction evidence="16">
        <text>[GlcNAc-(1-&gt;4)-Mur2Ac(oyl-L-Ala-gamma-D-Glu-L-Lys-D-Ala-D-Ala)](n)-di-trans,octa-cis-undecaprenyl diphosphate + beta-D-GlcNAc-(1-&gt;4)-Mur2Ac(oyl-L-Ala-gamma-D-Glu-L-Lys-D-Ala-D-Ala)-di-trans,octa-cis-undecaprenyl diphosphate = [GlcNAc-(1-&gt;4)-Mur2Ac(oyl-L-Ala-gamma-D-Glu-L-Lys-D-Ala-D-Ala)](n+1)-di-trans,octa-cis-undecaprenyl diphosphate + di-trans,octa-cis-undecaprenyl diphosphate + H(+)</text>
        <dbReference type="Rhea" id="RHEA:23708"/>
        <dbReference type="Rhea" id="RHEA-COMP:9602"/>
        <dbReference type="Rhea" id="RHEA-COMP:9603"/>
        <dbReference type="ChEBI" id="CHEBI:15378"/>
        <dbReference type="ChEBI" id="CHEBI:58405"/>
        <dbReference type="ChEBI" id="CHEBI:60033"/>
        <dbReference type="ChEBI" id="CHEBI:78435"/>
        <dbReference type="EC" id="2.4.99.28"/>
    </reaction>
</comment>
<dbReference type="GO" id="GO:0015648">
    <property type="term" value="F:lipid-linked peptidoglycan transporter activity"/>
    <property type="evidence" value="ECO:0007669"/>
    <property type="project" value="TreeGrafter"/>
</dbReference>
<evidence type="ECO:0000313" key="18">
    <source>
        <dbReference type="EMBL" id="KGA19252.1"/>
    </source>
</evidence>
<dbReference type="EC" id="2.4.99.28" evidence="15"/>
<keyword evidence="12" id="KW-0131">Cell cycle</keyword>
<evidence type="ECO:0000256" key="17">
    <source>
        <dbReference type="SAM" id="Phobius"/>
    </source>
</evidence>
<evidence type="ECO:0000256" key="16">
    <source>
        <dbReference type="ARBA" id="ARBA00049902"/>
    </source>
</evidence>
<evidence type="ECO:0000256" key="15">
    <source>
        <dbReference type="ARBA" id="ARBA00044770"/>
    </source>
</evidence>
<evidence type="ECO:0000256" key="2">
    <source>
        <dbReference type="ARBA" id="ARBA00004752"/>
    </source>
</evidence>
<feature type="transmembrane region" description="Helical" evidence="17">
    <location>
        <begin position="89"/>
        <end position="106"/>
    </location>
</feature>
<evidence type="ECO:0000256" key="3">
    <source>
        <dbReference type="ARBA" id="ARBA00022475"/>
    </source>
</evidence>
<dbReference type="PANTHER" id="PTHR30474">
    <property type="entry name" value="CELL CYCLE PROTEIN"/>
    <property type="match status" value="1"/>
</dbReference>
<keyword evidence="5" id="KW-0328">Glycosyltransferase</keyword>
<evidence type="ECO:0000256" key="13">
    <source>
        <dbReference type="ARBA" id="ARBA00023316"/>
    </source>
</evidence>
<dbReference type="GO" id="GO:0008955">
    <property type="term" value="F:peptidoglycan glycosyltransferase activity"/>
    <property type="evidence" value="ECO:0007669"/>
    <property type="project" value="UniProtKB-EC"/>
</dbReference>
<organism evidence="18">
    <name type="scientific">freshwater metagenome</name>
    <dbReference type="NCBI Taxonomy" id="449393"/>
    <lineage>
        <taxon>unclassified sequences</taxon>
        <taxon>metagenomes</taxon>
        <taxon>ecological metagenomes</taxon>
    </lineage>
</organism>
<gene>
    <name evidence="18" type="ORF">GM50_5875</name>
</gene>
<feature type="transmembrane region" description="Helical" evidence="17">
    <location>
        <begin position="20"/>
        <end position="37"/>
    </location>
</feature>
<sequence>MVFSASSIYSLENRGNSFSVIGRQFFFLLISLPLGYLASRQKLDRWRNLARFGFIISAIVLILVAIPGIGKNVGGNQNWISLGFIDIQPSELVKFLMILWAAHMLAIREHAGRHRTNVLALITPGFVLVMGLIMLGRDLGTTAVFAAILAGLLWVAGVSGKIFAAVTATAFSLVAIAIAAAPYRLQRLLVVFNPFSPEEYKNAGWQPAHSLLGLASGGFFGVGLGASRQKWGNLAEAHTDFIFSVIGEELGLFGTFIVLLLLSALIFAIFRIALRTTDPMSKYACAGIGSWIAFQTIMNIGSATSLIPVVGVTLPLISYGGSSLVATYLALGFVLGVARRDPAAMADLEKN</sequence>
<dbReference type="InterPro" id="IPR013437">
    <property type="entry name" value="FtsW"/>
</dbReference>
<dbReference type="GO" id="GO:0009252">
    <property type="term" value="P:peptidoglycan biosynthetic process"/>
    <property type="evidence" value="ECO:0007669"/>
    <property type="project" value="UniProtKB-KW"/>
</dbReference>
<comment type="caution">
    <text evidence="18">The sequence shown here is derived from an EMBL/GenBank/DDBJ whole genome shotgun (WGS) entry which is preliminary data.</text>
</comment>
<feature type="transmembrane region" description="Helical" evidence="17">
    <location>
        <begin position="286"/>
        <end position="310"/>
    </location>
</feature>
<dbReference type="GO" id="GO:0071555">
    <property type="term" value="P:cell wall organization"/>
    <property type="evidence" value="ECO:0007669"/>
    <property type="project" value="UniProtKB-KW"/>
</dbReference>
<dbReference type="Pfam" id="PF01098">
    <property type="entry name" value="FTSW_RODA_SPOVE"/>
    <property type="match status" value="1"/>
</dbReference>
<evidence type="ECO:0000256" key="5">
    <source>
        <dbReference type="ARBA" id="ARBA00022676"/>
    </source>
</evidence>
<dbReference type="InterPro" id="IPR001182">
    <property type="entry name" value="FtsW/RodA"/>
</dbReference>
<feature type="transmembrane region" description="Helical" evidence="17">
    <location>
        <begin position="118"/>
        <end position="135"/>
    </location>
</feature>
<evidence type="ECO:0000256" key="8">
    <source>
        <dbReference type="ARBA" id="ARBA00022960"/>
    </source>
</evidence>
<reference evidence="18" key="1">
    <citation type="submission" date="2014-05" db="EMBL/GenBank/DDBJ databases">
        <title>Key roles for freshwater Actinobacteria revealed by deep metagenomic sequencing.</title>
        <authorList>
            <person name="Ghai R."/>
            <person name="Mizuno C.M."/>
            <person name="Picazo A."/>
            <person name="Camacho A."/>
            <person name="Rodriguez-Valera F."/>
        </authorList>
    </citation>
    <scope>NUCLEOTIDE SEQUENCE</scope>
</reference>
<keyword evidence="3" id="KW-1003">Cell membrane</keyword>
<feature type="transmembrane region" description="Helical" evidence="17">
    <location>
        <begin position="141"/>
        <end position="158"/>
    </location>
</feature>
<keyword evidence="7 17" id="KW-0812">Transmembrane</keyword>
<dbReference type="GO" id="GO:0005886">
    <property type="term" value="C:plasma membrane"/>
    <property type="evidence" value="ECO:0007669"/>
    <property type="project" value="UniProtKB-SubCell"/>
</dbReference>
<comment type="pathway">
    <text evidence="2">Cell wall biogenesis; peptidoglycan biosynthesis.</text>
</comment>
<dbReference type="GO" id="GO:0008360">
    <property type="term" value="P:regulation of cell shape"/>
    <property type="evidence" value="ECO:0007669"/>
    <property type="project" value="UniProtKB-KW"/>
</dbReference>
<keyword evidence="9" id="KW-0573">Peptidoglycan synthesis</keyword>
<keyword evidence="11 17" id="KW-0472">Membrane</keyword>
<evidence type="ECO:0000256" key="4">
    <source>
        <dbReference type="ARBA" id="ARBA00022618"/>
    </source>
</evidence>
<keyword evidence="6" id="KW-0808">Transferase</keyword>
<protein>
    <recommendedName>
        <fullName evidence="15">peptidoglycan glycosyltransferase</fullName>
        <ecNumber evidence="15">2.4.99.28</ecNumber>
    </recommendedName>
    <alternativeName>
        <fullName evidence="14">Peptidoglycan polymerase</fullName>
    </alternativeName>
</protein>
<evidence type="ECO:0000256" key="1">
    <source>
        <dbReference type="ARBA" id="ARBA00004651"/>
    </source>
</evidence>
<dbReference type="GO" id="GO:0051301">
    <property type="term" value="P:cell division"/>
    <property type="evidence" value="ECO:0007669"/>
    <property type="project" value="UniProtKB-KW"/>
</dbReference>
<accession>A0A094Q756</accession>
<evidence type="ECO:0000256" key="10">
    <source>
        <dbReference type="ARBA" id="ARBA00022989"/>
    </source>
</evidence>
<feature type="transmembrane region" description="Helical" evidence="17">
    <location>
        <begin position="316"/>
        <end position="338"/>
    </location>
</feature>
<evidence type="ECO:0000256" key="9">
    <source>
        <dbReference type="ARBA" id="ARBA00022984"/>
    </source>
</evidence>
<feature type="transmembrane region" description="Helical" evidence="17">
    <location>
        <begin position="49"/>
        <end position="69"/>
    </location>
</feature>
<name>A0A094Q756_9ZZZZ</name>
<feature type="transmembrane region" description="Helical" evidence="17">
    <location>
        <begin position="165"/>
        <end position="185"/>
    </location>
</feature>
<feature type="transmembrane region" description="Helical" evidence="17">
    <location>
        <begin position="250"/>
        <end position="274"/>
    </location>
</feature>
<evidence type="ECO:0000256" key="11">
    <source>
        <dbReference type="ARBA" id="ARBA00023136"/>
    </source>
</evidence>
<dbReference type="GO" id="GO:0032153">
    <property type="term" value="C:cell division site"/>
    <property type="evidence" value="ECO:0007669"/>
    <property type="project" value="TreeGrafter"/>
</dbReference>
<dbReference type="PANTHER" id="PTHR30474:SF2">
    <property type="entry name" value="PEPTIDOGLYCAN GLYCOSYLTRANSFERASE FTSW-RELATED"/>
    <property type="match status" value="1"/>
</dbReference>
<evidence type="ECO:0000256" key="7">
    <source>
        <dbReference type="ARBA" id="ARBA00022692"/>
    </source>
</evidence>
<keyword evidence="10 17" id="KW-1133">Transmembrane helix</keyword>
<keyword evidence="8" id="KW-0133">Cell shape</keyword>
<evidence type="ECO:0000256" key="12">
    <source>
        <dbReference type="ARBA" id="ARBA00023306"/>
    </source>
</evidence>
<keyword evidence="4" id="KW-0132">Cell division</keyword>
<evidence type="ECO:0000256" key="14">
    <source>
        <dbReference type="ARBA" id="ARBA00032370"/>
    </source>
</evidence>
<proteinExistence type="predicted"/>
<comment type="subcellular location">
    <subcellularLocation>
        <location evidence="1">Cell membrane</location>
        <topology evidence="1">Multi-pass membrane protein</topology>
    </subcellularLocation>
</comment>
<dbReference type="NCBIfam" id="TIGR02614">
    <property type="entry name" value="ftsW"/>
    <property type="match status" value="1"/>
</dbReference>
<keyword evidence="13" id="KW-0961">Cell wall biogenesis/degradation</keyword>